<dbReference type="Gene3D" id="3.30.40.10">
    <property type="entry name" value="Zinc/RING finger domain, C3HC4 (zinc finger)"/>
    <property type="match status" value="1"/>
</dbReference>
<dbReference type="CDD" id="cd18793">
    <property type="entry name" value="SF2_C_SNF"/>
    <property type="match status" value="1"/>
</dbReference>
<keyword evidence="3 7" id="KW-0863">Zinc-finger</keyword>
<feature type="domain" description="RING-type" evidence="9">
    <location>
        <begin position="1099"/>
        <end position="1137"/>
    </location>
</feature>
<keyword evidence="12" id="KW-1185">Reference proteome</keyword>
<evidence type="ECO:0000256" key="5">
    <source>
        <dbReference type="ARBA" id="ARBA00022833"/>
    </source>
</evidence>
<evidence type="ECO:0000313" key="12">
    <source>
        <dbReference type="Proteomes" id="UP000799438"/>
    </source>
</evidence>
<dbReference type="InterPro" id="IPR027417">
    <property type="entry name" value="P-loop_NTPase"/>
</dbReference>
<dbReference type="Pfam" id="PF00271">
    <property type="entry name" value="Helicase_C"/>
    <property type="match status" value="1"/>
</dbReference>
<dbReference type="SMART" id="SM00184">
    <property type="entry name" value="RING"/>
    <property type="match status" value="1"/>
</dbReference>
<dbReference type="GO" id="GO:0016787">
    <property type="term" value="F:hydrolase activity"/>
    <property type="evidence" value="ECO:0007669"/>
    <property type="project" value="UniProtKB-KW"/>
</dbReference>
<dbReference type="InterPro" id="IPR038718">
    <property type="entry name" value="SNF2-like_sf"/>
</dbReference>
<keyword evidence="4" id="KW-0378">Hydrolase</keyword>
<keyword evidence="1" id="KW-0479">Metal-binding</keyword>
<dbReference type="Pfam" id="PF00097">
    <property type="entry name" value="zf-C3HC4"/>
    <property type="match status" value="1"/>
</dbReference>
<protein>
    <recommendedName>
        <fullName evidence="13">RING-type domain-containing protein</fullName>
    </recommendedName>
</protein>
<dbReference type="Gene3D" id="3.40.50.300">
    <property type="entry name" value="P-loop containing nucleotide triphosphate hydrolases"/>
    <property type="match status" value="1"/>
</dbReference>
<dbReference type="GO" id="GO:0005634">
    <property type="term" value="C:nucleus"/>
    <property type="evidence" value="ECO:0007669"/>
    <property type="project" value="TreeGrafter"/>
</dbReference>
<dbReference type="PANTHER" id="PTHR45865:SF1">
    <property type="entry name" value="E3 UBIQUITIN-PROTEIN LIGASE SHPRH"/>
    <property type="match status" value="1"/>
</dbReference>
<evidence type="ECO:0008006" key="13">
    <source>
        <dbReference type="Google" id="ProtNLM"/>
    </source>
</evidence>
<sequence length="1388" mass="156780">MLLLDVHALADPLTDEPLPPAALPGLFRRRHQPEPPAKRRRIDPTEDSACLVRVRLQLRFAGASFPAAAPDSTGTGRSNVLLKSASDLHLTFSSPDKPATDVCVSFTSHQLSQPALLHLQAIAKVASRDLSTRKPDPTPLWSRVVLLHPTSIEKDFSVTNEIILEAQLFWKLGLFSERKSSKRRGADLGAELLRTYFPQESEVQTSWLVKDFYDVVHVPPMDSQAVHDIPEGLMSCQLYPFQARTVNWLLERENFDFADKKPLNVGERSSQELPLSFYSARDYDGSPCLVSHLRRIVISDITGFPKEEDVRGGILAEEMGLGKTIELAMLICLHRRTLHKRTVYDAYTDSDVAASGATLIITPPSILDQWMNELNRNAPHLKVHHYKGIGTLKEEDEEHAIQDLLGYDVVLTTYNILSREIHFANTAPSRDLRYAKVYKPRRSPLVQISWWRCCLDEAQMIETGVSAAAIVARQIPRINAWAVSGTPLRKNLHDLFGLLIFLRQEPFCSNKALWDCIDKRTFKELFSRIALRHSKDQIRHELHLPPQRRIIMRMPFSAIEQANYDQLLQQLHEECGLTPEGAPAREDCDVSPERLRPWLTRLRQVCLHPQVGGRNRRALGRGNGPLRTVREVLDVMIEQNDVQVRAEQRDHILAQVQRAHIICNARDNVQRSQHALGTYMSALNQAESIVDEIRRELATEESTTDAKQSILAGKGASDNFSDVEDQDDEQSKHTRNATLRKALRYALEVQHICAFFVATAYYLTKTNKDLTKPETEDSFELLEAQYYDKAKSIRKELLRESHSKSETIMRKISLSKNKVIITAITDFEDYGGIESRRVLDKLDHLVSIMDKQGQMLGDLRANVVATLLLPLIDEDEGNETTGAEYEESTQAQDKLQVHLTVLRAVLADRNLALTGQPNYKIRKETEHSQNQAKEGRGPCPELLLRLYAERDRLKPTVEGDSLRSVISELKSIATSLDGSAANKNTRAMAELAIVEKQLDEIQRVSSQELKRVLEFEKELELYRNGMNARVEFYRQLQHISDTVAPYKEDLDENLDRAALDAQVFKESKAADRVASLKTKQRFLLNLRKESDEQQGPRLCVICQSTFDLGVLTVCGHQFCKDCITFWYRDHKNCPLCKRKLSLRDFYEVSLKGQELRAHEESQPTAKSSVVSAMAHSSIYSEMSQAAVDEIKAVELEASFGTKIDTLCKHILWIRESDPGSKSIVFSTHGDFFTVLQDAFRKFKIGFSSVGQKGGTERFKADVAIEAFLLDAKTDASGLNLTCATHVFICEPLINTAIELQAIARVHRIGQQRATTVYCYIVAGSVEERIYALSVERRTAHLQRVDERAVEAAEALELQQAPNVRALVEKKGGGEVVGRDDVFRILFGA</sequence>
<evidence type="ECO:0000313" key="11">
    <source>
        <dbReference type="EMBL" id="KAF2141685.1"/>
    </source>
</evidence>
<evidence type="ECO:0000256" key="1">
    <source>
        <dbReference type="ARBA" id="ARBA00022723"/>
    </source>
</evidence>
<dbReference type="CDD" id="cd18070">
    <property type="entry name" value="DEXQc_SHPRH"/>
    <property type="match status" value="1"/>
</dbReference>
<dbReference type="PROSITE" id="PS50089">
    <property type="entry name" value="ZF_RING_2"/>
    <property type="match status" value="1"/>
</dbReference>
<dbReference type="InterPro" id="IPR000330">
    <property type="entry name" value="SNF2_N"/>
</dbReference>
<evidence type="ECO:0000256" key="2">
    <source>
        <dbReference type="ARBA" id="ARBA00022741"/>
    </source>
</evidence>
<evidence type="ECO:0000256" key="7">
    <source>
        <dbReference type="PROSITE-ProRule" id="PRU00175"/>
    </source>
</evidence>
<dbReference type="PROSITE" id="PS51192">
    <property type="entry name" value="HELICASE_ATP_BIND_1"/>
    <property type="match status" value="1"/>
</dbReference>
<dbReference type="InterPro" id="IPR001841">
    <property type="entry name" value="Znf_RING"/>
</dbReference>
<dbReference type="GO" id="GO:0005524">
    <property type="term" value="F:ATP binding"/>
    <property type="evidence" value="ECO:0007669"/>
    <property type="project" value="InterPro"/>
</dbReference>
<dbReference type="InterPro" id="IPR018957">
    <property type="entry name" value="Znf_C3HC4_RING-type"/>
</dbReference>
<proteinExistence type="predicted"/>
<evidence type="ECO:0000256" key="6">
    <source>
        <dbReference type="ARBA" id="ARBA00022840"/>
    </source>
</evidence>
<feature type="region of interest" description="Disordered" evidence="8">
    <location>
        <begin position="20"/>
        <end position="44"/>
    </location>
</feature>
<evidence type="ECO:0000256" key="8">
    <source>
        <dbReference type="SAM" id="MobiDB-lite"/>
    </source>
</evidence>
<name>A0A6A6BEF2_9PEZI</name>
<evidence type="ECO:0000259" key="9">
    <source>
        <dbReference type="PROSITE" id="PS50089"/>
    </source>
</evidence>
<dbReference type="EMBL" id="ML995486">
    <property type="protein sequence ID" value="KAF2141685.1"/>
    <property type="molecule type" value="Genomic_DNA"/>
</dbReference>
<dbReference type="GO" id="GO:0006974">
    <property type="term" value="P:DNA damage response"/>
    <property type="evidence" value="ECO:0007669"/>
    <property type="project" value="TreeGrafter"/>
</dbReference>
<dbReference type="Gene3D" id="3.40.50.10810">
    <property type="entry name" value="Tandem AAA-ATPase domain"/>
    <property type="match status" value="1"/>
</dbReference>
<gene>
    <name evidence="11" type="ORF">K452DRAFT_287641</name>
</gene>
<accession>A0A6A6BEF2</accession>
<dbReference type="GO" id="GO:0008270">
    <property type="term" value="F:zinc ion binding"/>
    <property type="evidence" value="ECO:0007669"/>
    <property type="project" value="UniProtKB-KW"/>
</dbReference>
<evidence type="ECO:0000256" key="4">
    <source>
        <dbReference type="ARBA" id="ARBA00022801"/>
    </source>
</evidence>
<dbReference type="GeneID" id="54298010"/>
<dbReference type="InterPro" id="IPR014001">
    <property type="entry name" value="Helicase_ATP-bd"/>
</dbReference>
<dbReference type="Pfam" id="PF00176">
    <property type="entry name" value="SNF2-rel_dom"/>
    <property type="match status" value="1"/>
</dbReference>
<dbReference type="GO" id="GO:0061630">
    <property type="term" value="F:ubiquitin protein ligase activity"/>
    <property type="evidence" value="ECO:0007669"/>
    <property type="project" value="TreeGrafter"/>
</dbReference>
<dbReference type="InterPro" id="IPR013083">
    <property type="entry name" value="Znf_RING/FYVE/PHD"/>
</dbReference>
<dbReference type="InterPro" id="IPR059033">
    <property type="entry name" value="C144_05_dom"/>
</dbReference>
<dbReference type="SMART" id="SM00487">
    <property type="entry name" value="DEXDc"/>
    <property type="match status" value="1"/>
</dbReference>
<feature type="domain" description="Helicase ATP-binding" evidence="10">
    <location>
        <begin position="304"/>
        <end position="505"/>
    </location>
</feature>
<dbReference type="FunFam" id="3.40.50.10810:FF:000059">
    <property type="entry name" value="SNF2 family helicase/ATPase, putative"/>
    <property type="match status" value="1"/>
</dbReference>
<reference evidence="11" key="1">
    <citation type="journal article" date="2020" name="Stud. Mycol.">
        <title>101 Dothideomycetes genomes: a test case for predicting lifestyles and emergence of pathogens.</title>
        <authorList>
            <person name="Haridas S."/>
            <person name="Albert R."/>
            <person name="Binder M."/>
            <person name="Bloem J."/>
            <person name="Labutti K."/>
            <person name="Salamov A."/>
            <person name="Andreopoulos B."/>
            <person name="Baker S."/>
            <person name="Barry K."/>
            <person name="Bills G."/>
            <person name="Bluhm B."/>
            <person name="Cannon C."/>
            <person name="Castanera R."/>
            <person name="Culley D."/>
            <person name="Daum C."/>
            <person name="Ezra D."/>
            <person name="Gonzalez J."/>
            <person name="Henrissat B."/>
            <person name="Kuo A."/>
            <person name="Liang C."/>
            <person name="Lipzen A."/>
            <person name="Lutzoni F."/>
            <person name="Magnuson J."/>
            <person name="Mondo S."/>
            <person name="Nolan M."/>
            <person name="Ohm R."/>
            <person name="Pangilinan J."/>
            <person name="Park H.-J."/>
            <person name="Ramirez L."/>
            <person name="Alfaro M."/>
            <person name="Sun H."/>
            <person name="Tritt A."/>
            <person name="Yoshinaga Y."/>
            <person name="Zwiers L.-H."/>
            <person name="Turgeon B."/>
            <person name="Goodwin S."/>
            <person name="Spatafora J."/>
            <person name="Crous P."/>
            <person name="Grigoriev I."/>
        </authorList>
    </citation>
    <scope>NUCLEOTIDE SEQUENCE</scope>
    <source>
        <strain evidence="11">CBS 121167</strain>
    </source>
</reference>
<evidence type="ECO:0000256" key="3">
    <source>
        <dbReference type="ARBA" id="ARBA00022771"/>
    </source>
</evidence>
<keyword evidence="6" id="KW-0067">ATP-binding</keyword>
<dbReference type="InterPro" id="IPR017907">
    <property type="entry name" value="Znf_RING_CS"/>
</dbReference>
<dbReference type="OrthoDB" id="5330228at2759"/>
<dbReference type="Proteomes" id="UP000799438">
    <property type="component" value="Unassembled WGS sequence"/>
</dbReference>
<dbReference type="PANTHER" id="PTHR45865">
    <property type="entry name" value="E3 UBIQUITIN-PROTEIN LIGASE SHPRH FAMILY MEMBER"/>
    <property type="match status" value="1"/>
</dbReference>
<organism evidence="11 12">
    <name type="scientific">Aplosporella prunicola CBS 121167</name>
    <dbReference type="NCBI Taxonomy" id="1176127"/>
    <lineage>
        <taxon>Eukaryota</taxon>
        <taxon>Fungi</taxon>
        <taxon>Dikarya</taxon>
        <taxon>Ascomycota</taxon>
        <taxon>Pezizomycotina</taxon>
        <taxon>Dothideomycetes</taxon>
        <taxon>Dothideomycetes incertae sedis</taxon>
        <taxon>Botryosphaeriales</taxon>
        <taxon>Aplosporellaceae</taxon>
        <taxon>Aplosporella</taxon>
    </lineage>
</organism>
<dbReference type="SUPFAM" id="SSF57850">
    <property type="entry name" value="RING/U-box"/>
    <property type="match status" value="1"/>
</dbReference>
<keyword evidence="2" id="KW-0547">Nucleotide-binding</keyword>
<dbReference type="InterPro" id="IPR052583">
    <property type="entry name" value="ATP-helicase/E3_Ub-Ligase"/>
</dbReference>
<keyword evidence="5" id="KW-0862">Zinc</keyword>
<evidence type="ECO:0000259" key="10">
    <source>
        <dbReference type="PROSITE" id="PS51192"/>
    </source>
</evidence>
<dbReference type="PROSITE" id="PS00518">
    <property type="entry name" value="ZF_RING_1"/>
    <property type="match status" value="1"/>
</dbReference>
<dbReference type="RefSeq" id="XP_033397397.1">
    <property type="nucleotide sequence ID" value="XM_033540514.1"/>
</dbReference>
<dbReference type="InterPro" id="IPR001650">
    <property type="entry name" value="Helicase_C-like"/>
</dbReference>
<dbReference type="SUPFAM" id="SSF52540">
    <property type="entry name" value="P-loop containing nucleoside triphosphate hydrolases"/>
    <property type="match status" value="2"/>
</dbReference>
<dbReference type="GO" id="GO:0000209">
    <property type="term" value="P:protein polyubiquitination"/>
    <property type="evidence" value="ECO:0007669"/>
    <property type="project" value="TreeGrafter"/>
</dbReference>
<dbReference type="Pfam" id="PF26021">
    <property type="entry name" value="Ferritin_C144_05"/>
    <property type="match status" value="1"/>
</dbReference>
<dbReference type="InterPro" id="IPR049730">
    <property type="entry name" value="SNF2/RAD54-like_C"/>
</dbReference>